<sequence>MNCVPFFVAEVEALRWAVEYAEQCDWRKVEWETDAKEVEAAVNSKEDPIGWYAYYSICCIRNCFEIKHWEVRWRRRSNNLAADAASKLALSSDRAFIFDEFSLGLIPYCILDVLIAEQF</sequence>
<feature type="domain" description="RNase H type-1" evidence="1">
    <location>
        <begin position="6"/>
        <end position="88"/>
    </location>
</feature>
<reference evidence="2" key="1">
    <citation type="submission" date="2020-03" db="EMBL/GenBank/DDBJ databases">
        <title>A high-quality chromosome-level genome assembly of a woody plant with both climbing and erect habits, Rhamnella rubrinervis.</title>
        <authorList>
            <person name="Lu Z."/>
            <person name="Yang Y."/>
            <person name="Zhu X."/>
            <person name="Sun Y."/>
        </authorList>
    </citation>
    <scope>NUCLEOTIDE SEQUENCE</scope>
    <source>
        <strain evidence="2">BYM</strain>
        <tissue evidence="2">Leaf</tissue>
    </source>
</reference>
<dbReference type="Pfam" id="PF13456">
    <property type="entry name" value="RVT_3"/>
    <property type="match status" value="1"/>
</dbReference>
<dbReference type="InterPro" id="IPR036397">
    <property type="entry name" value="RNaseH_sf"/>
</dbReference>
<evidence type="ECO:0000313" key="2">
    <source>
        <dbReference type="EMBL" id="KAF3434252.1"/>
    </source>
</evidence>
<keyword evidence="3" id="KW-1185">Reference proteome</keyword>
<accession>A0A8K0DN74</accession>
<dbReference type="GO" id="GO:0003676">
    <property type="term" value="F:nucleic acid binding"/>
    <property type="evidence" value="ECO:0007669"/>
    <property type="project" value="InterPro"/>
</dbReference>
<evidence type="ECO:0000259" key="1">
    <source>
        <dbReference type="Pfam" id="PF13456"/>
    </source>
</evidence>
<dbReference type="InterPro" id="IPR052929">
    <property type="entry name" value="RNase_H-like_EbsB-rel"/>
</dbReference>
<dbReference type="Proteomes" id="UP000796880">
    <property type="component" value="Unassembled WGS sequence"/>
</dbReference>
<dbReference type="PANTHER" id="PTHR47074:SF48">
    <property type="entry name" value="POLYNUCLEOTIDYL TRANSFERASE, RIBONUCLEASE H-LIKE SUPERFAMILY PROTEIN"/>
    <property type="match status" value="1"/>
</dbReference>
<dbReference type="PANTHER" id="PTHR47074">
    <property type="entry name" value="BNAC02G40300D PROTEIN"/>
    <property type="match status" value="1"/>
</dbReference>
<organism evidence="2 3">
    <name type="scientific">Rhamnella rubrinervis</name>
    <dbReference type="NCBI Taxonomy" id="2594499"/>
    <lineage>
        <taxon>Eukaryota</taxon>
        <taxon>Viridiplantae</taxon>
        <taxon>Streptophyta</taxon>
        <taxon>Embryophyta</taxon>
        <taxon>Tracheophyta</taxon>
        <taxon>Spermatophyta</taxon>
        <taxon>Magnoliopsida</taxon>
        <taxon>eudicotyledons</taxon>
        <taxon>Gunneridae</taxon>
        <taxon>Pentapetalae</taxon>
        <taxon>rosids</taxon>
        <taxon>fabids</taxon>
        <taxon>Rosales</taxon>
        <taxon>Rhamnaceae</taxon>
        <taxon>rhamnoid group</taxon>
        <taxon>Rhamneae</taxon>
        <taxon>Rhamnella</taxon>
    </lineage>
</organism>
<proteinExistence type="predicted"/>
<evidence type="ECO:0000313" key="3">
    <source>
        <dbReference type="Proteomes" id="UP000796880"/>
    </source>
</evidence>
<dbReference type="Gene3D" id="3.30.420.10">
    <property type="entry name" value="Ribonuclease H-like superfamily/Ribonuclease H"/>
    <property type="match status" value="1"/>
</dbReference>
<name>A0A8K0DN74_9ROSA</name>
<protein>
    <recommendedName>
        <fullName evidence="1">RNase H type-1 domain-containing protein</fullName>
    </recommendedName>
</protein>
<gene>
    <name evidence="2" type="ORF">FNV43_RR25355</name>
</gene>
<dbReference type="AlphaFoldDB" id="A0A8K0DN74"/>
<comment type="caution">
    <text evidence="2">The sequence shown here is derived from an EMBL/GenBank/DDBJ whole genome shotgun (WGS) entry which is preliminary data.</text>
</comment>
<dbReference type="EMBL" id="VOIH02000011">
    <property type="protein sequence ID" value="KAF3434252.1"/>
    <property type="molecule type" value="Genomic_DNA"/>
</dbReference>
<dbReference type="GO" id="GO:0004523">
    <property type="term" value="F:RNA-DNA hybrid ribonuclease activity"/>
    <property type="evidence" value="ECO:0007669"/>
    <property type="project" value="InterPro"/>
</dbReference>
<dbReference type="InterPro" id="IPR002156">
    <property type="entry name" value="RNaseH_domain"/>
</dbReference>